<dbReference type="Proteomes" id="UP001079657">
    <property type="component" value="Unassembled WGS sequence"/>
</dbReference>
<dbReference type="EMBL" id="JAPQES010000005">
    <property type="protein sequence ID" value="MCY6371856.1"/>
    <property type="molecule type" value="Genomic_DNA"/>
</dbReference>
<feature type="transmembrane region" description="Helical" evidence="8">
    <location>
        <begin position="216"/>
        <end position="238"/>
    </location>
</feature>
<dbReference type="PANTHER" id="PTHR34975">
    <property type="entry name" value="SPORE GERMINATION PROTEIN A2"/>
    <property type="match status" value="1"/>
</dbReference>
<evidence type="ECO:0000256" key="6">
    <source>
        <dbReference type="ARBA" id="ARBA00022989"/>
    </source>
</evidence>
<feature type="transmembrane region" description="Helical" evidence="8">
    <location>
        <begin position="268"/>
        <end position="290"/>
    </location>
</feature>
<dbReference type="InterPro" id="IPR004761">
    <property type="entry name" value="Spore_GerAB"/>
</dbReference>
<keyword evidence="7 8" id="KW-0472">Membrane</keyword>
<evidence type="ECO:0000256" key="1">
    <source>
        <dbReference type="ARBA" id="ARBA00004141"/>
    </source>
</evidence>
<accession>A0ABT4CS13</accession>
<evidence type="ECO:0000256" key="8">
    <source>
        <dbReference type="SAM" id="Phobius"/>
    </source>
</evidence>
<feature type="transmembrane region" description="Helical" evidence="8">
    <location>
        <begin position="77"/>
        <end position="95"/>
    </location>
</feature>
<feature type="transmembrane region" description="Helical" evidence="8">
    <location>
        <begin position="302"/>
        <end position="319"/>
    </location>
</feature>
<evidence type="ECO:0000256" key="4">
    <source>
        <dbReference type="ARBA" id="ARBA00022544"/>
    </source>
</evidence>
<comment type="similarity">
    <text evidence="2">Belongs to the amino acid-polyamine-organocation (APC) superfamily. Spore germination protein (SGP) (TC 2.A.3.9) family.</text>
</comment>
<feature type="transmembrane region" description="Helical" evidence="8">
    <location>
        <begin position="115"/>
        <end position="130"/>
    </location>
</feature>
<keyword evidence="5 8" id="KW-0812">Transmembrane</keyword>
<name>A0ABT4CS13_9CLOT</name>
<comment type="caution">
    <text evidence="9">The sequence shown here is derived from an EMBL/GenBank/DDBJ whole genome shotgun (WGS) entry which is preliminary data.</text>
</comment>
<dbReference type="PANTHER" id="PTHR34975:SF2">
    <property type="entry name" value="SPORE GERMINATION PROTEIN A2"/>
    <property type="match status" value="1"/>
</dbReference>
<organism evidence="9 10">
    <name type="scientific">Clostridium ganghwense</name>
    <dbReference type="NCBI Taxonomy" id="312089"/>
    <lineage>
        <taxon>Bacteria</taxon>
        <taxon>Bacillati</taxon>
        <taxon>Bacillota</taxon>
        <taxon>Clostridia</taxon>
        <taxon>Eubacteriales</taxon>
        <taxon>Clostridiaceae</taxon>
        <taxon>Clostridium</taxon>
    </lineage>
</organism>
<dbReference type="NCBIfam" id="TIGR00912">
    <property type="entry name" value="2A0309"/>
    <property type="match status" value="1"/>
</dbReference>
<proteinExistence type="inferred from homology"/>
<keyword evidence="4" id="KW-0309">Germination</keyword>
<evidence type="ECO:0000256" key="3">
    <source>
        <dbReference type="ARBA" id="ARBA00022448"/>
    </source>
</evidence>
<feature type="transmembrane region" description="Helical" evidence="8">
    <location>
        <begin position="331"/>
        <end position="353"/>
    </location>
</feature>
<evidence type="ECO:0000256" key="2">
    <source>
        <dbReference type="ARBA" id="ARBA00007998"/>
    </source>
</evidence>
<evidence type="ECO:0000256" key="5">
    <source>
        <dbReference type="ARBA" id="ARBA00022692"/>
    </source>
</evidence>
<feature type="transmembrane region" description="Helical" evidence="8">
    <location>
        <begin position="137"/>
        <end position="158"/>
    </location>
</feature>
<protein>
    <submittedName>
        <fullName evidence="9">Endospore germination permease</fullName>
    </submittedName>
</protein>
<reference evidence="9" key="1">
    <citation type="submission" date="2022-12" db="EMBL/GenBank/DDBJ databases">
        <authorList>
            <person name="Wang J."/>
        </authorList>
    </citation>
    <scope>NUCLEOTIDE SEQUENCE</scope>
    <source>
        <strain evidence="9">HY-42-06</strain>
    </source>
</reference>
<comment type="subcellular location">
    <subcellularLocation>
        <location evidence="1">Membrane</location>
        <topology evidence="1">Multi-pass membrane protein</topology>
    </subcellularLocation>
</comment>
<dbReference type="RefSeq" id="WP_268050757.1">
    <property type="nucleotide sequence ID" value="NZ_JAPQES010000005.1"/>
</dbReference>
<gene>
    <name evidence="9" type="ORF">OXH55_14515</name>
</gene>
<keyword evidence="10" id="KW-1185">Reference proteome</keyword>
<feature type="transmembrane region" description="Helical" evidence="8">
    <location>
        <begin position="178"/>
        <end position="204"/>
    </location>
</feature>
<evidence type="ECO:0000256" key="7">
    <source>
        <dbReference type="ARBA" id="ARBA00023136"/>
    </source>
</evidence>
<feature type="transmembrane region" description="Helical" evidence="8">
    <location>
        <begin position="7"/>
        <end position="24"/>
    </location>
</feature>
<dbReference type="Pfam" id="PF03845">
    <property type="entry name" value="Spore_permease"/>
    <property type="match status" value="1"/>
</dbReference>
<sequence length="364" mass="41938">MSKLNCRHFIFIILGTTIVGLKTYPNLIIQHAVRDSWIAVSIASVLIFLFTIYILWICKKTNTYNLSEIYNSALGKILGPICLFFFILTLFLTLIESSSIESNALRENLLLDTPSWYILLFFILIAIYSINKGLRALLMITIFAIITIMFAGINLGIMTTKYKQSKYLFPILENGLDLNFWIGTLKSLGCYSSIAIFLPFLVDINKKERHKLIKNSIIALIIVIQMQIISMTGIITTFGPKRALSIWYPKLIQTQLVSYFGFLESGEFFVMLQMVGGWFIKYILTFYAFLNLLKEFNISNEYNIYISSSAVLLSSFFISRNIFTLYKFLDYYIYISLINFIAVPLIIFTIFLIKYKLNSSSKNN</sequence>
<feature type="transmembrane region" description="Helical" evidence="8">
    <location>
        <begin position="36"/>
        <end position="56"/>
    </location>
</feature>
<evidence type="ECO:0000313" key="10">
    <source>
        <dbReference type="Proteomes" id="UP001079657"/>
    </source>
</evidence>
<keyword evidence="3" id="KW-0813">Transport</keyword>
<keyword evidence="6 8" id="KW-1133">Transmembrane helix</keyword>
<evidence type="ECO:0000313" key="9">
    <source>
        <dbReference type="EMBL" id="MCY6371856.1"/>
    </source>
</evidence>